<evidence type="ECO:0000313" key="2">
    <source>
        <dbReference type="Proteomes" id="UP000306585"/>
    </source>
</evidence>
<evidence type="ECO:0000313" key="1">
    <source>
        <dbReference type="EMBL" id="TLS67668.1"/>
    </source>
</evidence>
<sequence length="507" mass="57111">MPSPALTRSQQSPEYVETLIIGTGFSGLLAAVRLQKKKFNDFLLLERSPELGGTWQINSYPGAEVDVPTGLYSISFIPFPFRKTFSPQSELLEYTNHIIEKFGLRKHARTNQTVSSVSYDESNYLWHIETESGDRYTARFVIDASGVLANPHIPHIPGAASFNGPIFHAGHWDHTVDYAGKRVGVIGSGCSGAQIVPAMADKVSRLTLFMGRAQWILPRTDRQFSAIERYLRTLPGIRHLIRLAIFIFYDIRFVAFRHYPLISAITAPVKRGYLKKLKKQLETYIDDDRLRAHMTPDYAFGSRRLILSNQYVPALGRDNVDVEIGGIECITPTGIRTKDGKDIALDIIVYATGYYAYSDMKRALTFQVYGLGGRNLNSEWEQEIVSYKGMTVSGYPNYFKVNGPNTGSGHSSQISYMEAATGYIVQAIAAVKRDPGIRAIDARADLQAAYVANMRAKMQKTVWQNATCSAFYRRNMTEEVTSLSPEPVTEFIFSRKWFRLSDYHLLK</sequence>
<dbReference type="Gene3D" id="3.50.50.60">
    <property type="entry name" value="FAD/NAD(P)-binding domain"/>
    <property type="match status" value="2"/>
</dbReference>
<accession>A0A5R9GQ10</accession>
<name>A0A5R9GQ10_9PROT</name>
<reference evidence="1 2" key="1">
    <citation type="journal article" date="2019" name="Appl. Environ. Microbiol.">
        <title>Environmental Evidence and Genomic Insight of Iron-oxidizing Bacteria Preference Towards More Corrosion Resistant Stainless Steel at Higher Salinities.</title>
        <authorList>
            <person name="Garrison C.E."/>
            <person name="Price K.A."/>
            <person name="Field E.K."/>
        </authorList>
    </citation>
    <scope>NUCLEOTIDE SEQUENCE [LARGE SCALE GENOMIC DNA]</scope>
    <source>
        <strain evidence="1 2">P3</strain>
    </source>
</reference>
<dbReference type="Proteomes" id="UP000306585">
    <property type="component" value="Unassembled WGS sequence"/>
</dbReference>
<keyword evidence="2" id="KW-1185">Reference proteome</keyword>
<protein>
    <submittedName>
        <fullName evidence="1">NAD(P)/FAD-dependent oxidoreductase</fullName>
    </submittedName>
</protein>
<dbReference type="PANTHER" id="PTHR42877:SF4">
    <property type="entry name" value="FAD_NAD(P)-BINDING DOMAIN-CONTAINING PROTEIN-RELATED"/>
    <property type="match status" value="1"/>
</dbReference>
<dbReference type="AlphaFoldDB" id="A0A5R9GQ10"/>
<dbReference type="SUPFAM" id="SSF51905">
    <property type="entry name" value="FAD/NAD(P)-binding domain"/>
    <property type="match status" value="1"/>
</dbReference>
<dbReference type="InterPro" id="IPR051209">
    <property type="entry name" value="FAD-bind_Monooxygenase_sf"/>
</dbReference>
<proteinExistence type="predicted"/>
<dbReference type="PANTHER" id="PTHR42877">
    <property type="entry name" value="L-ORNITHINE N(5)-MONOOXYGENASE-RELATED"/>
    <property type="match status" value="1"/>
</dbReference>
<dbReference type="Pfam" id="PF13738">
    <property type="entry name" value="Pyr_redox_3"/>
    <property type="match status" value="1"/>
</dbReference>
<dbReference type="InterPro" id="IPR036188">
    <property type="entry name" value="FAD/NAD-bd_sf"/>
</dbReference>
<comment type="caution">
    <text evidence="1">The sequence shown here is derived from an EMBL/GenBank/DDBJ whole genome shotgun (WGS) entry which is preliminary data.</text>
</comment>
<organism evidence="1 2">
    <name type="scientific">Mariprofundus erugo</name>
    <dbReference type="NCBI Taxonomy" id="2528639"/>
    <lineage>
        <taxon>Bacteria</taxon>
        <taxon>Pseudomonadati</taxon>
        <taxon>Pseudomonadota</taxon>
        <taxon>Candidatius Mariprofundia</taxon>
        <taxon>Mariprofundales</taxon>
        <taxon>Mariprofundaceae</taxon>
        <taxon>Mariprofundus</taxon>
    </lineage>
</organism>
<dbReference type="EMBL" id="VBRY01000005">
    <property type="protein sequence ID" value="TLS67668.1"/>
    <property type="molecule type" value="Genomic_DNA"/>
</dbReference>
<gene>
    <name evidence="1" type="ORF">FEF65_06175</name>
</gene>